<keyword evidence="9 13" id="KW-0521">NADP</keyword>
<comment type="similarity">
    <text evidence="3">Belongs to the pyrroline-5-carboxylate reductase family.</text>
</comment>
<dbReference type="InterPro" id="IPR029036">
    <property type="entry name" value="P5CR_dimer"/>
</dbReference>
<dbReference type="InterPro" id="IPR028939">
    <property type="entry name" value="P5C_Rdtase_cat_N"/>
</dbReference>
<dbReference type="Gene3D" id="3.40.50.720">
    <property type="entry name" value="NAD(P)-binding Rossmann-like Domain"/>
    <property type="match status" value="1"/>
</dbReference>
<evidence type="ECO:0000256" key="2">
    <source>
        <dbReference type="ARBA" id="ARBA00005205"/>
    </source>
</evidence>
<comment type="subcellular location">
    <subcellularLocation>
        <location evidence="1">Cytoplasm</location>
    </subcellularLocation>
</comment>
<dbReference type="NCBIfam" id="TIGR00112">
    <property type="entry name" value="proC"/>
    <property type="match status" value="1"/>
</dbReference>
<evidence type="ECO:0000313" key="16">
    <source>
        <dbReference type="EMBL" id="CAL1535068.1"/>
    </source>
</evidence>
<comment type="catalytic activity">
    <reaction evidence="12">
        <text>L-proline + NADP(+) = (S)-1-pyrroline-5-carboxylate + NADPH + 2 H(+)</text>
        <dbReference type="Rhea" id="RHEA:14109"/>
        <dbReference type="ChEBI" id="CHEBI:15378"/>
        <dbReference type="ChEBI" id="CHEBI:17388"/>
        <dbReference type="ChEBI" id="CHEBI:57783"/>
        <dbReference type="ChEBI" id="CHEBI:58349"/>
        <dbReference type="ChEBI" id="CHEBI:60039"/>
        <dbReference type="EC" id="1.5.1.2"/>
    </reaction>
</comment>
<comment type="pathway">
    <text evidence="2">Amino-acid biosynthesis; L-proline biosynthesis; L-proline from L-glutamate 5-semialdehyde: step 1/1.</text>
</comment>
<keyword evidence="17" id="KW-1185">Reference proteome</keyword>
<evidence type="ECO:0000256" key="4">
    <source>
        <dbReference type="ARBA" id="ARBA00012855"/>
    </source>
</evidence>
<keyword evidence="10" id="KW-0560">Oxidoreductase</keyword>
<evidence type="ECO:0000256" key="6">
    <source>
        <dbReference type="ARBA" id="ARBA00022490"/>
    </source>
</evidence>
<evidence type="ECO:0000256" key="1">
    <source>
        <dbReference type="ARBA" id="ARBA00004496"/>
    </source>
</evidence>
<dbReference type="Gene3D" id="1.10.3730.10">
    <property type="entry name" value="ProC C-terminal domain-like"/>
    <property type="match status" value="1"/>
</dbReference>
<dbReference type="FunFam" id="3.40.50.720:FF:000190">
    <property type="entry name" value="Pyrroline-5-carboxylate reductase"/>
    <property type="match status" value="1"/>
</dbReference>
<dbReference type="GO" id="GO:0055129">
    <property type="term" value="P:L-proline biosynthetic process"/>
    <property type="evidence" value="ECO:0007669"/>
    <property type="project" value="TreeGrafter"/>
</dbReference>
<dbReference type="SUPFAM" id="SSF48179">
    <property type="entry name" value="6-phosphogluconate dehydrogenase C-terminal domain-like"/>
    <property type="match status" value="1"/>
</dbReference>
<accession>A0AAV2HM04</accession>
<evidence type="ECO:0000259" key="15">
    <source>
        <dbReference type="Pfam" id="PF14748"/>
    </source>
</evidence>
<evidence type="ECO:0000256" key="12">
    <source>
        <dbReference type="ARBA" id="ARBA00052690"/>
    </source>
</evidence>
<sequence length="283" mass="29215">MDVATNTKGAEEQINKMVGFIGGGRMAQAMAKGFISSGLVRAKNILVSDNSEEMLHILEDIGVNTTTSNKEVVQKSDLIVIAVKPNVVGKVLKEVASLVVPEKQLFVSIAAGVTIKSIEQNLPAGTHVVRVMPNTPALVQAGAAVMASGSNAVLEDTALVQALLRTVGICEESSESLLDAVTGVSGSGPAYAFAAIESLSDGGVKMGLPRDLATKLAAQTLLGAAKMVLETGKHPGQLKDEVCSPSGTTIAAMHVLEKKGFRGILMDAVEAATLRAKELGASN</sequence>
<comment type="caution">
    <text evidence="16">The sequence shown here is derived from an EMBL/GenBank/DDBJ whole genome shotgun (WGS) entry which is preliminary data.</text>
</comment>
<evidence type="ECO:0000259" key="14">
    <source>
        <dbReference type="Pfam" id="PF03807"/>
    </source>
</evidence>
<feature type="domain" description="Pyrroline-5-carboxylate reductase dimerisation" evidence="15">
    <location>
        <begin position="175"/>
        <end position="279"/>
    </location>
</feature>
<dbReference type="PIRSF" id="PIRSF000193">
    <property type="entry name" value="Pyrrol-5-carb_rd"/>
    <property type="match status" value="1"/>
</dbReference>
<evidence type="ECO:0000256" key="5">
    <source>
        <dbReference type="ARBA" id="ARBA00021413"/>
    </source>
</evidence>
<dbReference type="GO" id="GO:0005737">
    <property type="term" value="C:cytoplasm"/>
    <property type="evidence" value="ECO:0007669"/>
    <property type="project" value="UniProtKB-SubCell"/>
</dbReference>
<dbReference type="HAMAP" id="MF_01925">
    <property type="entry name" value="P5C_reductase"/>
    <property type="match status" value="1"/>
</dbReference>
<dbReference type="SUPFAM" id="SSF51735">
    <property type="entry name" value="NAD(P)-binding Rossmann-fold domains"/>
    <property type="match status" value="1"/>
</dbReference>
<evidence type="ECO:0000256" key="9">
    <source>
        <dbReference type="ARBA" id="ARBA00022857"/>
    </source>
</evidence>
<feature type="binding site" evidence="13">
    <location>
        <begin position="82"/>
        <end position="85"/>
    </location>
    <ligand>
        <name>NADP(+)</name>
        <dbReference type="ChEBI" id="CHEBI:58349"/>
    </ligand>
</feature>
<dbReference type="GO" id="GO:0004735">
    <property type="term" value="F:pyrroline-5-carboxylate reductase activity"/>
    <property type="evidence" value="ECO:0007669"/>
    <property type="project" value="UniProtKB-EC"/>
</dbReference>
<keyword evidence="7" id="KW-0028">Amino-acid biosynthesis</keyword>
<dbReference type="Pfam" id="PF03807">
    <property type="entry name" value="F420_oxidored"/>
    <property type="match status" value="1"/>
</dbReference>
<dbReference type="InterPro" id="IPR008927">
    <property type="entry name" value="6-PGluconate_DH-like_C_sf"/>
</dbReference>
<keyword evidence="6" id="KW-0963">Cytoplasm</keyword>
<dbReference type="Pfam" id="PF14748">
    <property type="entry name" value="P5CR_dimer"/>
    <property type="match status" value="1"/>
</dbReference>
<dbReference type="InterPro" id="IPR000304">
    <property type="entry name" value="Pyrroline-COOH_reductase"/>
</dbReference>
<feature type="domain" description="Pyrroline-5-carboxylate reductase catalytic N-terminal" evidence="14">
    <location>
        <begin position="18"/>
        <end position="112"/>
    </location>
</feature>
<evidence type="ECO:0000313" key="17">
    <source>
        <dbReference type="Proteomes" id="UP001497497"/>
    </source>
</evidence>
<evidence type="ECO:0000256" key="8">
    <source>
        <dbReference type="ARBA" id="ARBA00022650"/>
    </source>
</evidence>
<evidence type="ECO:0000256" key="3">
    <source>
        <dbReference type="ARBA" id="ARBA00005525"/>
    </source>
</evidence>
<keyword evidence="8" id="KW-0641">Proline biosynthesis</keyword>
<reference evidence="16 17" key="1">
    <citation type="submission" date="2024-04" db="EMBL/GenBank/DDBJ databases">
        <authorList>
            <consortium name="Genoscope - CEA"/>
            <person name="William W."/>
        </authorList>
    </citation>
    <scope>NUCLEOTIDE SEQUENCE [LARGE SCALE GENOMIC DNA]</scope>
</reference>
<evidence type="ECO:0000256" key="10">
    <source>
        <dbReference type="ARBA" id="ARBA00023002"/>
    </source>
</evidence>
<protein>
    <recommendedName>
        <fullName evidence="5">Pyrroline-5-carboxylate reductase</fullName>
        <ecNumber evidence="4">1.5.1.2</ecNumber>
    </recommendedName>
</protein>
<dbReference type="EMBL" id="CAXITT010000190">
    <property type="protein sequence ID" value="CAL1535068.1"/>
    <property type="molecule type" value="Genomic_DNA"/>
</dbReference>
<feature type="binding site" evidence="13">
    <location>
        <begin position="21"/>
        <end position="26"/>
    </location>
    <ligand>
        <name>NADP(+)</name>
        <dbReference type="ChEBI" id="CHEBI:58349"/>
    </ligand>
</feature>
<organism evidence="16 17">
    <name type="scientific">Lymnaea stagnalis</name>
    <name type="common">Great pond snail</name>
    <name type="synonym">Helix stagnalis</name>
    <dbReference type="NCBI Taxonomy" id="6523"/>
    <lineage>
        <taxon>Eukaryota</taxon>
        <taxon>Metazoa</taxon>
        <taxon>Spiralia</taxon>
        <taxon>Lophotrochozoa</taxon>
        <taxon>Mollusca</taxon>
        <taxon>Gastropoda</taxon>
        <taxon>Heterobranchia</taxon>
        <taxon>Euthyneura</taxon>
        <taxon>Panpulmonata</taxon>
        <taxon>Hygrophila</taxon>
        <taxon>Lymnaeoidea</taxon>
        <taxon>Lymnaeidae</taxon>
        <taxon>Lymnaea</taxon>
    </lineage>
</organism>
<dbReference type="AlphaFoldDB" id="A0AAV2HM04"/>
<comment type="catalytic activity">
    <reaction evidence="11">
        <text>L-proline + NAD(+) = (S)-1-pyrroline-5-carboxylate + NADH + 2 H(+)</text>
        <dbReference type="Rhea" id="RHEA:14105"/>
        <dbReference type="ChEBI" id="CHEBI:15378"/>
        <dbReference type="ChEBI" id="CHEBI:17388"/>
        <dbReference type="ChEBI" id="CHEBI:57540"/>
        <dbReference type="ChEBI" id="CHEBI:57945"/>
        <dbReference type="ChEBI" id="CHEBI:60039"/>
        <dbReference type="EC" id="1.5.1.2"/>
    </reaction>
</comment>
<evidence type="ECO:0000256" key="13">
    <source>
        <dbReference type="PIRSR" id="PIRSR000193-1"/>
    </source>
</evidence>
<dbReference type="Proteomes" id="UP001497497">
    <property type="component" value="Unassembled WGS sequence"/>
</dbReference>
<dbReference type="InterPro" id="IPR036291">
    <property type="entry name" value="NAD(P)-bd_dom_sf"/>
</dbReference>
<gene>
    <name evidence="16" type="ORF">GSLYS_00009028001</name>
</gene>
<evidence type="ECO:0000256" key="11">
    <source>
        <dbReference type="ARBA" id="ARBA00050547"/>
    </source>
</evidence>
<dbReference type="FunFam" id="1.10.3730.10:FF:000001">
    <property type="entry name" value="Pyrroline-5-carboxylate reductase"/>
    <property type="match status" value="1"/>
</dbReference>
<feature type="binding site" evidence="13">
    <location>
        <position position="69"/>
    </location>
    <ligand>
        <name>NADPH</name>
        <dbReference type="ChEBI" id="CHEBI:57783"/>
    </ligand>
</feature>
<dbReference type="EC" id="1.5.1.2" evidence="4"/>
<dbReference type="PANTHER" id="PTHR11645:SF62">
    <property type="entry name" value="PYRROLINE-5-CARBOXYLATE REDUCTASE"/>
    <property type="match status" value="1"/>
</dbReference>
<evidence type="ECO:0000256" key="7">
    <source>
        <dbReference type="ARBA" id="ARBA00022605"/>
    </source>
</evidence>
<name>A0AAV2HM04_LYMST</name>
<dbReference type="PANTHER" id="PTHR11645">
    <property type="entry name" value="PYRROLINE-5-CARBOXYLATE REDUCTASE"/>
    <property type="match status" value="1"/>
</dbReference>
<proteinExistence type="inferred from homology"/>